<keyword evidence="11" id="KW-0333">Golgi apparatus</keyword>
<comment type="catalytic activity">
    <reaction evidence="17">
        <text>a 1,2-diacyl-sn-glycero-3-phospho-(1D-myo-inositol-3-phosphate)(in) = a 1,2-diacyl-sn-glycero-3-phospho-(1D-myo-inositol-3-phosphate)(out)</text>
        <dbReference type="Rhea" id="RHEA:67920"/>
        <dbReference type="ChEBI" id="CHEBI:58088"/>
    </reaction>
</comment>
<feature type="compositionally biased region" description="Polar residues" evidence="20">
    <location>
        <begin position="158"/>
        <end position="168"/>
    </location>
</feature>
<feature type="compositionally biased region" description="Polar residues" evidence="20">
    <location>
        <begin position="773"/>
        <end position="783"/>
    </location>
</feature>
<dbReference type="RefSeq" id="XP_064658491.1">
    <property type="nucleotide sequence ID" value="XM_064803576.1"/>
</dbReference>
<dbReference type="GeneID" id="89927674"/>
<keyword evidence="12 19" id="KW-0445">Lipid transport</keyword>
<comment type="catalytic activity">
    <reaction evidence="15">
        <text>a 1,2-diacyl-sn-glycero-3-phospho-L-serine(in) = a 1,2-diacyl-sn-glycero-3-phospho-L-serine(out)</text>
        <dbReference type="Rhea" id="RHEA:38663"/>
        <dbReference type="ChEBI" id="CHEBI:57262"/>
    </reaction>
</comment>
<keyword evidence="8 19" id="KW-0812">Transmembrane</keyword>
<dbReference type="GO" id="GO:0005789">
    <property type="term" value="C:endoplasmic reticulum membrane"/>
    <property type="evidence" value="ECO:0007669"/>
    <property type="project" value="UniProtKB-SubCell"/>
</dbReference>
<dbReference type="GO" id="GO:0030659">
    <property type="term" value="C:cytoplasmic vesicle membrane"/>
    <property type="evidence" value="ECO:0007669"/>
    <property type="project" value="UniProtKB-SubCell"/>
</dbReference>
<dbReference type="GO" id="GO:0000139">
    <property type="term" value="C:Golgi membrane"/>
    <property type="evidence" value="ECO:0007669"/>
    <property type="project" value="UniProtKB-SubCell"/>
</dbReference>
<feature type="transmembrane region" description="Helical" evidence="19">
    <location>
        <begin position="514"/>
        <end position="535"/>
    </location>
</feature>
<comment type="similarity">
    <text evidence="5 19">Belongs to the ATG9 family.</text>
</comment>
<evidence type="ECO:0000256" key="12">
    <source>
        <dbReference type="ARBA" id="ARBA00023055"/>
    </source>
</evidence>
<evidence type="ECO:0000256" key="14">
    <source>
        <dbReference type="ARBA" id="ARBA00023329"/>
    </source>
</evidence>
<evidence type="ECO:0000256" key="11">
    <source>
        <dbReference type="ARBA" id="ARBA00023034"/>
    </source>
</evidence>
<dbReference type="GO" id="GO:0034727">
    <property type="term" value="P:piecemeal microautophagy of the nucleus"/>
    <property type="evidence" value="ECO:0007669"/>
    <property type="project" value="TreeGrafter"/>
</dbReference>
<feature type="region of interest" description="Disordered" evidence="20">
    <location>
        <begin position="820"/>
        <end position="846"/>
    </location>
</feature>
<evidence type="ECO:0000256" key="3">
    <source>
        <dbReference type="ARBA" id="ARBA00004511"/>
    </source>
</evidence>
<dbReference type="GO" id="GO:0006869">
    <property type="term" value="P:lipid transport"/>
    <property type="evidence" value="ECO:0007669"/>
    <property type="project" value="UniProtKB-KW"/>
</dbReference>
<feature type="transmembrane region" description="Helical" evidence="19">
    <location>
        <begin position="219"/>
        <end position="237"/>
    </location>
</feature>
<proteinExistence type="inferred from homology"/>
<evidence type="ECO:0000256" key="17">
    <source>
        <dbReference type="ARBA" id="ARBA00024621"/>
    </source>
</evidence>
<evidence type="ECO:0000256" key="5">
    <source>
        <dbReference type="ARBA" id="ARBA00006185"/>
    </source>
</evidence>
<keyword evidence="14" id="KW-0968">Cytoplasmic vesicle</keyword>
<feature type="compositionally biased region" description="Basic and acidic residues" evidence="20">
    <location>
        <begin position="84"/>
        <end position="100"/>
    </location>
</feature>
<evidence type="ECO:0000256" key="7">
    <source>
        <dbReference type="ARBA" id="ARBA00022448"/>
    </source>
</evidence>
<feature type="transmembrane region" description="Helical" evidence="19">
    <location>
        <begin position="617"/>
        <end position="635"/>
    </location>
</feature>
<keyword evidence="9 19" id="KW-1133">Transmembrane helix</keyword>
<evidence type="ECO:0000256" key="10">
    <source>
        <dbReference type="ARBA" id="ARBA00023006"/>
    </source>
</evidence>
<dbReference type="Proteomes" id="UP001337655">
    <property type="component" value="Unassembled WGS sequence"/>
</dbReference>
<comment type="subcellular location">
    <subcellularLocation>
        <location evidence="1">Cytoplasmic vesicle membrane</location>
        <topology evidence="1">Multi-pass membrane protein</topology>
    </subcellularLocation>
    <subcellularLocation>
        <location evidence="2">Endoplasmic reticulum membrane</location>
        <topology evidence="2">Multi-pass membrane protein</topology>
    </subcellularLocation>
    <subcellularLocation>
        <location evidence="4">Golgi apparatus membrane</location>
        <topology evidence="4">Multi-pass membrane protein</topology>
    </subcellularLocation>
    <subcellularLocation>
        <location evidence="3 19">Preautophagosomal structure membrane</location>
        <topology evidence="3 19">Multi-pass membrane protein</topology>
    </subcellularLocation>
</comment>
<feature type="region of interest" description="Disordered" evidence="20">
    <location>
        <begin position="61"/>
        <end position="171"/>
    </location>
</feature>
<comment type="caution">
    <text evidence="21">The sequence shown here is derived from an EMBL/GenBank/DDBJ whole genome shotgun (WGS) entry which is preliminary data.</text>
</comment>
<feature type="compositionally biased region" description="Polar residues" evidence="20">
    <location>
        <begin position="66"/>
        <end position="81"/>
    </location>
</feature>
<evidence type="ECO:0000313" key="22">
    <source>
        <dbReference type="Proteomes" id="UP001337655"/>
    </source>
</evidence>
<keyword evidence="7 19" id="KW-0813">Transport</keyword>
<evidence type="ECO:0000313" key="21">
    <source>
        <dbReference type="EMBL" id="KAK5169025.1"/>
    </source>
</evidence>
<evidence type="ECO:0000256" key="18">
    <source>
        <dbReference type="ARBA" id="ARBA00024631"/>
    </source>
</evidence>
<feature type="compositionally biased region" description="Basic and acidic residues" evidence="20">
    <location>
        <begin position="30"/>
        <end position="43"/>
    </location>
</feature>
<feature type="region of interest" description="Disordered" evidence="20">
    <location>
        <begin position="721"/>
        <end position="807"/>
    </location>
</feature>
<evidence type="ECO:0000256" key="6">
    <source>
        <dbReference type="ARBA" id="ARBA00018074"/>
    </source>
</evidence>
<dbReference type="Pfam" id="PF04109">
    <property type="entry name" value="ATG9"/>
    <property type="match status" value="1"/>
</dbReference>
<name>A0AAV9PBT1_9PEZI</name>
<dbReference type="PANTHER" id="PTHR13038">
    <property type="entry name" value="APG9 AUTOPHAGY 9"/>
    <property type="match status" value="1"/>
</dbReference>
<keyword evidence="22" id="KW-1185">Reference proteome</keyword>
<evidence type="ECO:0000256" key="4">
    <source>
        <dbReference type="ARBA" id="ARBA00004653"/>
    </source>
</evidence>
<evidence type="ECO:0000256" key="16">
    <source>
        <dbReference type="ARBA" id="ARBA00024615"/>
    </source>
</evidence>
<dbReference type="GO" id="GO:0034045">
    <property type="term" value="C:phagophore assembly site membrane"/>
    <property type="evidence" value="ECO:0007669"/>
    <property type="project" value="UniProtKB-SubCell"/>
</dbReference>
<keyword evidence="10 19" id="KW-0072">Autophagy</keyword>
<accession>A0AAV9PBT1</accession>
<evidence type="ECO:0000256" key="2">
    <source>
        <dbReference type="ARBA" id="ARBA00004477"/>
    </source>
</evidence>
<comment type="catalytic activity">
    <reaction evidence="18">
        <text>a 1,2-diacyl-sn-glycero-3-phosphocholine(in) = a 1,2-diacyl-sn-glycero-3-phosphocholine(out)</text>
        <dbReference type="Rhea" id="RHEA:38571"/>
        <dbReference type="ChEBI" id="CHEBI:57643"/>
    </reaction>
</comment>
<dbReference type="GO" id="GO:0034497">
    <property type="term" value="P:protein localization to phagophore assembly site"/>
    <property type="evidence" value="ECO:0007669"/>
    <property type="project" value="TreeGrafter"/>
</dbReference>
<dbReference type="AlphaFoldDB" id="A0AAV9PBT1"/>
<evidence type="ECO:0000256" key="9">
    <source>
        <dbReference type="ARBA" id="ARBA00022989"/>
    </source>
</evidence>
<sequence length="871" mass="99381">MMTSRVLSRLLPVAEGDVSVFEGMRSAPHRRTDIESHGRHEDTFHDEDDYPDRIFLEGANDEESDQTQQSPETQPSAQQSPVLERIRPKWLDSRRNRRIDEDDDVPESLILDDKGEGPANRASSRPTDQDPRTRAEAQWKAAQETHGLHADRPRPVSRQYQTRSNTAPAPQADPEVDAMWLYANASNLDAFLLEVYQYYVEHGVWSILLSRAISLMTELFIFSFAMFLTTCIDYSKVPGSRMTSDIVIPKCMKNASWFKNAALFVFIVYWLSRVATHVRGIRRLFQMQRFYLHVLGITDTDIQTVSWIKVVEGLVKVQSSNIATANLTAATKNIVGYKRPQERLNAETVANRLMRQDNYYVALYNKEILDFTLPLPFVGSRQFYSKSLEWCIDFCLTNFIFDERGSIRPFCLDVRNRRALVTALSRRLQFAALTSVLIAPFNILRFCMMYFFRYYTEFTRNPSRLSARSFTPFAEWKIREFNELEHLFQRRLRQAMPFANDYLKQFPKDKQDQFCRFVALVSGAVAAVLGMFSVWDSELFLGFEVTPGRTALFWLTVFVGIFGIAHGALPDENEVHDPVLHLREVLLYTHYMPAHWKGRLHSNEVLSEFSAMYQMKILIFVEEILSLIVAPWILLRNANSRCERIVDFFREQTVHVDGIGHQCNFAVFGFKKDLNVEDPTKTLQRREPDGLRDEYFGCKDDKMEASVQNFMQYYSHAHHAREGKRRGQRGWQPPPAWPPMMGEGDGEEGTAVVKSALSPPAGRGQKAVKPSRSARSPLQQASRSHAAMQRRPPSSQATPSKAEPGMTESRLMAQDSDLQDAIIGGGDSKDVLESDTDNDEGDDVAGKNAGVLGMIYQFSKAQTEKGAGLNI</sequence>
<organism evidence="21 22">
    <name type="scientific">Saxophila tyrrhenica</name>
    <dbReference type="NCBI Taxonomy" id="1690608"/>
    <lineage>
        <taxon>Eukaryota</taxon>
        <taxon>Fungi</taxon>
        <taxon>Dikarya</taxon>
        <taxon>Ascomycota</taxon>
        <taxon>Pezizomycotina</taxon>
        <taxon>Dothideomycetes</taxon>
        <taxon>Dothideomycetidae</taxon>
        <taxon>Mycosphaerellales</taxon>
        <taxon>Extremaceae</taxon>
        <taxon>Saxophila</taxon>
    </lineage>
</organism>
<evidence type="ECO:0000256" key="20">
    <source>
        <dbReference type="SAM" id="MobiDB-lite"/>
    </source>
</evidence>
<evidence type="ECO:0000256" key="19">
    <source>
        <dbReference type="RuleBase" id="RU364027"/>
    </source>
</evidence>
<feature type="compositionally biased region" description="Basic and acidic residues" evidence="20">
    <location>
        <begin position="127"/>
        <end position="137"/>
    </location>
</feature>
<dbReference type="InterPro" id="IPR007241">
    <property type="entry name" value="Autophagy-rel_prot_9"/>
</dbReference>
<evidence type="ECO:0000256" key="13">
    <source>
        <dbReference type="ARBA" id="ARBA00023136"/>
    </source>
</evidence>
<feature type="transmembrane region" description="Helical" evidence="19">
    <location>
        <begin position="551"/>
        <end position="569"/>
    </location>
</feature>
<feature type="transmembrane region" description="Helical" evidence="19">
    <location>
        <begin position="257"/>
        <end position="276"/>
    </location>
</feature>
<protein>
    <recommendedName>
        <fullName evidence="6 19">Autophagy-related protein 9</fullName>
    </recommendedName>
</protein>
<dbReference type="EMBL" id="JAVRRT010000009">
    <property type="protein sequence ID" value="KAK5169025.1"/>
    <property type="molecule type" value="Genomic_DNA"/>
</dbReference>
<dbReference type="PANTHER" id="PTHR13038:SF10">
    <property type="entry name" value="AUTOPHAGY-RELATED PROTEIN 9"/>
    <property type="match status" value="1"/>
</dbReference>
<comment type="function">
    <text evidence="19">Phospholipid scramblase involved in autophagy. Cycles between the preautophagosomal structure/phagophore assembly site (PAS) and the cytoplasmic vesicle pool and supplies membrane for the growing autophagosome. Lipid scramblase activity plays a key role in preautophagosomal structure/phagophore assembly by distributing the phospholipids that arrive through ATG2 from the cytoplasmic to the luminal leaflet of the bilayer, thereby driving autophagosomal membrane expansion.</text>
</comment>
<dbReference type="GO" id="GO:0005776">
    <property type="term" value="C:autophagosome"/>
    <property type="evidence" value="ECO:0007669"/>
    <property type="project" value="TreeGrafter"/>
</dbReference>
<comment type="catalytic activity">
    <reaction evidence="16">
        <text>a 1,2-diacyl-sn-glycero-3-phosphoethanolamine(in) = a 1,2-diacyl-sn-glycero-3-phosphoethanolamine(out)</text>
        <dbReference type="Rhea" id="RHEA:38895"/>
        <dbReference type="ChEBI" id="CHEBI:64612"/>
    </reaction>
</comment>
<evidence type="ECO:0000256" key="8">
    <source>
        <dbReference type="ARBA" id="ARBA00022692"/>
    </source>
</evidence>
<evidence type="ECO:0000256" key="15">
    <source>
        <dbReference type="ARBA" id="ARBA00024479"/>
    </source>
</evidence>
<gene>
    <name evidence="21" type="primary">ATG9</name>
    <name evidence="21" type="ORF">LTR77_006334</name>
</gene>
<dbReference type="GO" id="GO:0000422">
    <property type="term" value="P:autophagy of mitochondrion"/>
    <property type="evidence" value="ECO:0007669"/>
    <property type="project" value="TreeGrafter"/>
</dbReference>
<feature type="region of interest" description="Disordered" evidence="20">
    <location>
        <begin position="29"/>
        <end position="49"/>
    </location>
</feature>
<keyword evidence="13 19" id="KW-0472">Membrane</keyword>
<feature type="compositionally biased region" description="Acidic residues" evidence="20">
    <location>
        <begin position="833"/>
        <end position="843"/>
    </location>
</feature>
<dbReference type="GO" id="GO:0061709">
    <property type="term" value="P:reticulophagy"/>
    <property type="evidence" value="ECO:0007669"/>
    <property type="project" value="TreeGrafter"/>
</dbReference>
<evidence type="ECO:0000256" key="1">
    <source>
        <dbReference type="ARBA" id="ARBA00004439"/>
    </source>
</evidence>
<reference evidence="21 22" key="1">
    <citation type="submission" date="2023-08" db="EMBL/GenBank/DDBJ databases">
        <title>Black Yeasts Isolated from many extreme environments.</title>
        <authorList>
            <person name="Coleine C."/>
            <person name="Stajich J.E."/>
            <person name="Selbmann L."/>
        </authorList>
    </citation>
    <scope>NUCLEOTIDE SEQUENCE [LARGE SCALE GENOMIC DNA]</scope>
    <source>
        <strain evidence="21 22">CCFEE 5935</strain>
    </source>
</reference>